<feature type="transmembrane region" description="Helical" evidence="7">
    <location>
        <begin position="312"/>
        <end position="332"/>
    </location>
</feature>
<accession>A0A2M8NY65</accession>
<organism evidence="9 10">
    <name type="scientific">Candidatus Thermofonsia Clade 1 bacterium</name>
    <dbReference type="NCBI Taxonomy" id="2364210"/>
    <lineage>
        <taxon>Bacteria</taxon>
        <taxon>Bacillati</taxon>
        <taxon>Chloroflexota</taxon>
        <taxon>Candidatus Thermofontia</taxon>
        <taxon>Candidatus Thermofonsia Clade 1</taxon>
    </lineage>
</organism>
<dbReference type="SUPFAM" id="SSF161098">
    <property type="entry name" value="MetI-like"/>
    <property type="match status" value="1"/>
</dbReference>
<dbReference type="PANTHER" id="PTHR43163:SF6">
    <property type="entry name" value="DIPEPTIDE TRANSPORT SYSTEM PERMEASE PROTEIN DPPB-RELATED"/>
    <property type="match status" value="1"/>
</dbReference>
<dbReference type="InterPro" id="IPR035906">
    <property type="entry name" value="MetI-like_sf"/>
</dbReference>
<comment type="subcellular location">
    <subcellularLocation>
        <location evidence="1 7">Cell membrane</location>
        <topology evidence="1 7">Multi-pass membrane protein</topology>
    </subcellularLocation>
</comment>
<dbReference type="AlphaFoldDB" id="A0A2M8NY65"/>
<evidence type="ECO:0000256" key="4">
    <source>
        <dbReference type="ARBA" id="ARBA00022692"/>
    </source>
</evidence>
<evidence type="ECO:0000256" key="1">
    <source>
        <dbReference type="ARBA" id="ARBA00004651"/>
    </source>
</evidence>
<keyword evidence="3" id="KW-1003">Cell membrane</keyword>
<evidence type="ECO:0000256" key="2">
    <source>
        <dbReference type="ARBA" id="ARBA00022448"/>
    </source>
</evidence>
<evidence type="ECO:0000259" key="8">
    <source>
        <dbReference type="PROSITE" id="PS50928"/>
    </source>
</evidence>
<reference evidence="9 10" key="1">
    <citation type="submission" date="2017-11" db="EMBL/GenBank/DDBJ databases">
        <title>Evolution of Phototrophy in the Chloroflexi Phylum Driven by Horizontal Gene Transfer.</title>
        <authorList>
            <person name="Ward L.M."/>
            <person name="Hemp J."/>
            <person name="Shih P.M."/>
            <person name="Mcglynn S.E."/>
            <person name="Fischer W."/>
        </authorList>
    </citation>
    <scope>NUCLEOTIDE SEQUENCE [LARGE SCALE GENOMIC DNA]</scope>
    <source>
        <strain evidence="9">CP2_2F</strain>
    </source>
</reference>
<gene>
    <name evidence="9" type="ORF">CUN51_08415</name>
</gene>
<sequence length="339" mass="37295">MSLVRYIARRLILSIPMLFGITLVLFLIYNIVQVDPLVMIIGERAMDNPQVVEAAIRKWGLDRPVWEQYVTYLTNILRGDLGTSFLTRRPVLDDLRTHLPATVELAISSLLFAVVLGIPLGILAGIYLGSLFDRSVWFISLLNGSLPPFWTGLIFLFVFYYSLGITAGPGRFPPRMDRPPMVTGLLTVDSILAGNMTALNGALSHLVLPTVILGGFTLALVLRVTRAAIVEEMRREYVRTARSKGLAERLVVVRHALRNALLPLITIIGLAFAGLLSGAVMTETVFDWAGLGQYLVRAAASLDYPAIQGGTLLIAVIYVIVNLCVDILYSILDPRVRHG</sequence>
<keyword evidence="5 7" id="KW-1133">Transmembrane helix</keyword>
<comment type="similarity">
    <text evidence="7">Belongs to the binding-protein-dependent transport system permease family.</text>
</comment>
<dbReference type="PROSITE" id="PS50928">
    <property type="entry name" value="ABC_TM1"/>
    <property type="match status" value="1"/>
</dbReference>
<dbReference type="Pfam" id="PF19300">
    <property type="entry name" value="BPD_transp_1_N"/>
    <property type="match status" value="1"/>
</dbReference>
<dbReference type="CDD" id="cd06261">
    <property type="entry name" value="TM_PBP2"/>
    <property type="match status" value="1"/>
</dbReference>
<evidence type="ECO:0000313" key="10">
    <source>
        <dbReference type="Proteomes" id="UP000228921"/>
    </source>
</evidence>
<feature type="transmembrane region" description="Helical" evidence="7">
    <location>
        <begin position="149"/>
        <end position="169"/>
    </location>
</feature>
<dbReference type="EMBL" id="PGTK01000013">
    <property type="protein sequence ID" value="PJF30237.1"/>
    <property type="molecule type" value="Genomic_DNA"/>
</dbReference>
<proteinExistence type="inferred from homology"/>
<keyword evidence="4 7" id="KW-0812">Transmembrane</keyword>
<feature type="transmembrane region" description="Helical" evidence="7">
    <location>
        <begin position="105"/>
        <end position="129"/>
    </location>
</feature>
<dbReference type="InterPro" id="IPR045621">
    <property type="entry name" value="BPD_transp_1_N"/>
</dbReference>
<feature type="transmembrane region" description="Helical" evidence="7">
    <location>
        <begin position="260"/>
        <end position="281"/>
    </location>
</feature>
<protein>
    <submittedName>
        <fullName evidence="9">Peptide ABC transporter permease</fullName>
    </submittedName>
</protein>
<evidence type="ECO:0000256" key="7">
    <source>
        <dbReference type="RuleBase" id="RU363032"/>
    </source>
</evidence>
<evidence type="ECO:0000313" key="9">
    <source>
        <dbReference type="EMBL" id="PJF30237.1"/>
    </source>
</evidence>
<dbReference type="InterPro" id="IPR000515">
    <property type="entry name" value="MetI-like"/>
</dbReference>
<evidence type="ECO:0000256" key="3">
    <source>
        <dbReference type="ARBA" id="ARBA00022475"/>
    </source>
</evidence>
<dbReference type="GO" id="GO:0005886">
    <property type="term" value="C:plasma membrane"/>
    <property type="evidence" value="ECO:0007669"/>
    <property type="project" value="UniProtKB-SubCell"/>
</dbReference>
<feature type="transmembrane region" description="Helical" evidence="7">
    <location>
        <begin position="12"/>
        <end position="32"/>
    </location>
</feature>
<dbReference type="Gene3D" id="1.10.3720.10">
    <property type="entry name" value="MetI-like"/>
    <property type="match status" value="1"/>
</dbReference>
<keyword evidence="2 7" id="KW-0813">Transport</keyword>
<dbReference type="PANTHER" id="PTHR43163">
    <property type="entry name" value="DIPEPTIDE TRANSPORT SYSTEM PERMEASE PROTEIN DPPB-RELATED"/>
    <property type="match status" value="1"/>
</dbReference>
<keyword evidence="6 7" id="KW-0472">Membrane</keyword>
<dbReference type="Proteomes" id="UP000228921">
    <property type="component" value="Unassembled WGS sequence"/>
</dbReference>
<feature type="transmembrane region" description="Helical" evidence="7">
    <location>
        <begin position="206"/>
        <end position="225"/>
    </location>
</feature>
<dbReference type="Pfam" id="PF00528">
    <property type="entry name" value="BPD_transp_1"/>
    <property type="match status" value="1"/>
</dbReference>
<feature type="domain" description="ABC transmembrane type-1" evidence="8">
    <location>
        <begin position="99"/>
        <end position="329"/>
    </location>
</feature>
<dbReference type="GO" id="GO:0071916">
    <property type="term" value="F:dipeptide transmembrane transporter activity"/>
    <property type="evidence" value="ECO:0007669"/>
    <property type="project" value="TreeGrafter"/>
</dbReference>
<comment type="caution">
    <text evidence="9">The sequence shown here is derived from an EMBL/GenBank/DDBJ whole genome shotgun (WGS) entry which is preliminary data.</text>
</comment>
<name>A0A2M8NY65_9CHLR</name>
<evidence type="ECO:0000256" key="5">
    <source>
        <dbReference type="ARBA" id="ARBA00022989"/>
    </source>
</evidence>
<evidence type="ECO:0000256" key="6">
    <source>
        <dbReference type="ARBA" id="ARBA00023136"/>
    </source>
</evidence>